<dbReference type="RefSeq" id="WP_149860086.1">
    <property type="nucleotide sequence ID" value="NZ_VUOD01000003.1"/>
</dbReference>
<dbReference type="PANTHER" id="PTHR12608">
    <property type="entry name" value="TRANSMEMBRANE PROTEIN HTP-1 RELATED"/>
    <property type="match status" value="1"/>
</dbReference>
<feature type="transmembrane region" description="Helical" evidence="6">
    <location>
        <begin position="133"/>
        <end position="154"/>
    </location>
</feature>
<reference evidence="7 8" key="1">
    <citation type="submission" date="2019-09" db="EMBL/GenBank/DDBJ databases">
        <title>Arenimonas chukotkensis sp. nov., a bacterium isolated from Chukotka hot spring, Arctic region, Russia.</title>
        <authorList>
            <person name="Zayulina K.S."/>
            <person name="Prokofeva M.I."/>
            <person name="Elcheninov A.G."/>
            <person name="Novikov A."/>
            <person name="Kochetkova T.V."/>
            <person name="Kublanov I.V."/>
        </authorList>
    </citation>
    <scope>NUCLEOTIDE SEQUENCE [LARGE SCALE GENOMIC DNA]</scope>
    <source>
        <strain evidence="7 8">3729k</strain>
    </source>
</reference>
<comment type="caution">
    <text evidence="7">The sequence shown here is derived from an EMBL/GenBank/DDBJ whole genome shotgun (WGS) entry which is preliminary data.</text>
</comment>
<keyword evidence="5 6" id="KW-0472">Membrane</keyword>
<evidence type="ECO:0000256" key="1">
    <source>
        <dbReference type="ARBA" id="ARBA00004141"/>
    </source>
</evidence>
<dbReference type="Pfam" id="PF01169">
    <property type="entry name" value="GDT1"/>
    <property type="match status" value="2"/>
</dbReference>
<protein>
    <recommendedName>
        <fullName evidence="6">GDT1 family protein</fullName>
    </recommendedName>
</protein>
<comment type="caution">
    <text evidence="6">Lacks conserved residue(s) required for the propagation of feature annotation.</text>
</comment>
<accession>A0A5B2ZDZ1</accession>
<organism evidence="7 8">
    <name type="scientific">Arenimonas fontis</name>
    <dbReference type="NCBI Taxonomy" id="2608255"/>
    <lineage>
        <taxon>Bacteria</taxon>
        <taxon>Pseudomonadati</taxon>
        <taxon>Pseudomonadota</taxon>
        <taxon>Gammaproteobacteria</taxon>
        <taxon>Lysobacterales</taxon>
        <taxon>Lysobacteraceae</taxon>
        <taxon>Arenimonas</taxon>
    </lineage>
</organism>
<keyword evidence="8" id="KW-1185">Reference proteome</keyword>
<dbReference type="EMBL" id="VUOD01000003">
    <property type="protein sequence ID" value="KAA2285262.1"/>
    <property type="molecule type" value="Genomic_DNA"/>
</dbReference>
<comment type="similarity">
    <text evidence="2 6">Belongs to the GDT1 family.</text>
</comment>
<reference evidence="7 8" key="2">
    <citation type="submission" date="2019-09" db="EMBL/GenBank/DDBJ databases">
        <authorList>
            <person name="Mazur A."/>
        </authorList>
    </citation>
    <scope>NUCLEOTIDE SEQUENCE [LARGE SCALE GENOMIC DNA]</scope>
    <source>
        <strain evidence="7 8">3729k</strain>
    </source>
</reference>
<gene>
    <name evidence="7" type="ORF">F0415_04910</name>
</gene>
<proteinExistence type="inferred from homology"/>
<feature type="transmembrane region" description="Helical" evidence="6">
    <location>
        <begin position="67"/>
        <end position="85"/>
    </location>
</feature>
<evidence type="ECO:0000256" key="4">
    <source>
        <dbReference type="ARBA" id="ARBA00022989"/>
    </source>
</evidence>
<evidence type="ECO:0000313" key="7">
    <source>
        <dbReference type="EMBL" id="KAA2285262.1"/>
    </source>
</evidence>
<comment type="subcellular location">
    <subcellularLocation>
        <location evidence="1 6">Membrane</location>
        <topology evidence="1 6">Multi-pass membrane protein</topology>
    </subcellularLocation>
</comment>
<sequence length="189" mass="19749">MDALLLSTLAVAVAEIGDKTQLLALLLAARYRRALPVIAGILVATLLNHAAAAWVGAWVAAWLDPAWLRWIVAACFLGVAVWALIPDRLDADGSAAAPRLGPFLATAFAFFLVEIGDKTQVATVVLAAHYEPLWQVIAGTTLGMALANVPVVLLGSRFAARLPLQAARRIAAALFVALALWVALAGPGA</sequence>
<evidence type="ECO:0000256" key="5">
    <source>
        <dbReference type="ARBA" id="ARBA00023136"/>
    </source>
</evidence>
<dbReference type="PANTHER" id="PTHR12608:SF1">
    <property type="entry name" value="TRANSMEMBRANE PROTEIN 165"/>
    <property type="match status" value="1"/>
</dbReference>
<dbReference type="GO" id="GO:0016020">
    <property type="term" value="C:membrane"/>
    <property type="evidence" value="ECO:0007669"/>
    <property type="project" value="UniProtKB-SubCell"/>
</dbReference>
<evidence type="ECO:0000256" key="3">
    <source>
        <dbReference type="ARBA" id="ARBA00022692"/>
    </source>
</evidence>
<feature type="transmembrane region" description="Helical" evidence="6">
    <location>
        <begin position="166"/>
        <end position="184"/>
    </location>
</feature>
<keyword evidence="3 6" id="KW-0812">Transmembrane</keyword>
<keyword evidence="4 6" id="KW-1133">Transmembrane helix</keyword>
<evidence type="ECO:0000256" key="2">
    <source>
        <dbReference type="ARBA" id="ARBA00009190"/>
    </source>
</evidence>
<name>A0A5B2ZDZ1_9GAMM</name>
<dbReference type="InterPro" id="IPR001727">
    <property type="entry name" value="GDT1-like"/>
</dbReference>
<evidence type="ECO:0000256" key="6">
    <source>
        <dbReference type="RuleBase" id="RU365102"/>
    </source>
</evidence>
<feature type="transmembrane region" description="Helical" evidence="6">
    <location>
        <begin position="38"/>
        <end position="60"/>
    </location>
</feature>
<dbReference type="AlphaFoldDB" id="A0A5B2ZDZ1"/>
<evidence type="ECO:0000313" key="8">
    <source>
        <dbReference type="Proteomes" id="UP000322165"/>
    </source>
</evidence>
<dbReference type="Proteomes" id="UP000322165">
    <property type="component" value="Unassembled WGS sequence"/>
</dbReference>
<dbReference type="GO" id="GO:0046873">
    <property type="term" value="F:metal ion transmembrane transporter activity"/>
    <property type="evidence" value="ECO:0007669"/>
    <property type="project" value="InterPro"/>
</dbReference>